<evidence type="ECO:0000256" key="3">
    <source>
        <dbReference type="ARBA" id="ARBA00022712"/>
    </source>
</evidence>
<dbReference type="InterPro" id="IPR027417">
    <property type="entry name" value="P-loop_NTPase"/>
</dbReference>
<keyword evidence="4" id="KW-0547">Nucleotide-binding</keyword>
<dbReference type="SUPFAM" id="SSF52540">
    <property type="entry name" value="P-loop containing nucleoside triphosphate hydrolases"/>
    <property type="match status" value="1"/>
</dbReference>
<dbReference type="Gene3D" id="3.40.50.300">
    <property type="entry name" value="P-loop containing nucleotide triphosphate hydrolases"/>
    <property type="match status" value="1"/>
</dbReference>
<feature type="compositionally biased region" description="Acidic residues" evidence="11">
    <location>
        <begin position="501"/>
        <end position="519"/>
    </location>
</feature>
<evidence type="ECO:0000313" key="12">
    <source>
        <dbReference type="EMBL" id="KAG6529545.1"/>
    </source>
</evidence>
<dbReference type="GO" id="GO:0052381">
    <property type="term" value="F:tRNA dimethylallyltransferase activity"/>
    <property type="evidence" value="ECO:0007669"/>
    <property type="project" value="TreeGrafter"/>
</dbReference>
<evidence type="ECO:0000256" key="10">
    <source>
        <dbReference type="ARBA" id="ARBA00066838"/>
    </source>
</evidence>
<comment type="catalytic activity">
    <reaction evidence="7">
        <text>dimethylallyl diphosphate + ATP = N(6)-(dimethylallyl)adenosine 5'-triphosphate + diphosphate</text>
        <dbReference type="Rhea" id="RHEA:36331"/>
        <dbReference type="ChEBI" id="CHEBI:30616"/>
        <dbReference type="ChEBI" id="CHEBI:33019"/>
        <dbReference type="ChEBI" id="CHEBI:57623"/>
        <dbReference type="ChEBI" id="CHEBI:73532"/>
        <dbReference type="EC" id="2.5.1.112"/>
    </reaction>
</comment>
<evidence type="ECO:0000256" key="2">
    <source>
        <dbReference type="ARBA" id="ARBA00022679"/>
    </source>
</evidence>
<dbReference type="AlphaFoldDB" id="A0A8J5HRA1"/>
<evidence type="ECO:0000256" key="6">
    <source>
        <dbReference type="ARBA" id="ARBA00022946"/>
    </source>
</evidence>
<dbReference type="EC" id="2.5.1.112" evidence="10"/>
<evidence type="ECO:0000256" key="7">
    <source>
        <dbReference type="ARBA" id="ARBA00051744"/>
    </source>
</evidence>
<name>A0A8J5HRA1_ZINOF</name>
<dbReference type="Pfam" id="PF01715">
    <property type="entry name" value="IPPT"/>
    <property type="match status" value="2"/>
</dbReference>
<comment type="caution">
    <text evidence="12">The sequence shown here is derived from an EMBL/GenBank/DDBJ whole genome shotgun (WGS) entry which is preliminary data.</text>
</comment>
<organism evidence="12 13">
    <name type="scientific">Zingiber officinale</name>
    <name type="common">Ginger</name>
    <name type="synonym">Amomum zingiber</name>
    <dbReference type="NCBI Taxonomy" id="94328"/>
    <lineage>
        <taxon>Eukaryota</taxon>
        <taxon>Viridiplantae</taxon>
        <taxon>Streptophyta</taxon>
        <taxon>Embryophyta</taxon>
        <taxon>Tracheophyta</taxon>
        <taxon>Spermatophyta</taxon>
        <taxon>Magnoliopsida</taxon>
        <taxon>Liliopsida</taxon>
        <taxon>Zingiberales</taxon>
        <taxon>Zingiberaceae</taxon>
        <taxon>Zingiber</taxon>
    </lineage>
</organism>
<sequence>MHSIVMPSPVSQLVAMGSFKAKNKVVLVMGATGTGKSRLAIDLAIYFGGEIVNSDKMQVYDALDVVTNKVTPEEAAGVPHHLLGCLAPDADFTAAEFRRTATRAVASVARRGRLPIVAGGSNSYIEELVDGGGGEFRRRNACCLLWVDVQMSVLHRFVADRVDRMVERGMVEEVRRLWDPQIAAADYTRGVRRAIGVPELDRYLRAEAAGADQAEKARLLEAAVDEIKANNCKLTCCQLEKIRRLASLSGWNLVRVDATEVFRKKGAEADSAWAAQVVSPSIQIVSKFLEAEADAAWSSQVVSPRIEIVSKFLEVDAEAVQDESASDLAAPEEVAAYMGETAVAAMINGRVDLVKVPSSVVQEFRNWETAWAMEAVYILALEIRLLAENNQMDEILHSDDVDNLEDLEEHEEDDHQTKVKGKRPISDSSNHPTVQARASGVGESAYGFRSRNASSSKGASLSASAKRKLSSAQTSLVNEEEINLDDETEEEDTDGYKSSDGADDVDLDNEDEEDYYFDI</sequence>
<feature type="compositionally biased region" description="Low complexity" evidence="11">
    <location>
        <begin position="449"/>
        <end position="464"/>
    </location>
</feature>
<evidence type="ECO:0000313" key="13">
    <source>
        <dbReference type="Proteomes" id="UP000734854"/>
    </source>
</evidence>
<keyword evidence="2" id="KW-0808">Transferase</keyword>
<feature type="compositionally biased region" description="Acidic residues" evidence="11">
    <location>
        <begin position="478"/>
        <end position="493"/>
    </location>
</feature>
<protein>
    <recommendedName>
        <fullName evidence="10">adenylate dimethylallyltransferase (ADP/ATP-dependent)</fullName>
        <ecNumber evidence="10">2.5.1.112</ecNumber>
    </recommendedName>
</protein>
<reference evidence="12 13" key="1">
    <citation type="submission" date="2020-08" db="EMBL/GenBank/DDBJ databases">
        <title>Plant Genome Project.</title>
        <authorList>
            <person name="Zhang R.-G."/>
        </authorList>
    </citation>
    <scope>NUCLEOTIDE SEQUENCE [LARGE SCALE GENOMIC DNA]</scope>
    <source>
        <tissue evidence="12">Rhizome</tissue>
    </source>
</reference>
<dbReference type="Proteomes" id="UP000734854">
    <property type="component" value="Unassembled WGS sequence"/>
</dbReference>
<comment type="similarity">
    <text evidence="1">Belongs to the IPP transferase family.</text>
</comment>
<accession>A0A8J5HRA1</accession>
<keyword evidence="6" id="KW-0809">Transit peptide</keyword>
<dbReference type="Gene3D" id="1.10.287.890">
    <property type="entry name" value="Crystal structure of tRNA isopentenylpyrophosphate transferase (bh2366) domain"/>
    <property type="match status" value="1"/>
</dbReference>
<evidence type="ECO:0000256" key="9">
    <source>
        <dbReference type="ARBA" id="ARBA00055191"/>
    </source>
</evidence>
<dbReference type="PANTHER" id="PTHR11088">
    <property type="entry name" value="TRNA DIMETHYLALLYLTRANSFERASE"/>
    <property type="match status" value="1"/>
</dbReference>
<dbReference type="FunFam" id="1.10.287.890:FF:000002">
    <property type="entry name" value="Adenylate isopentenyltransferase 5, chloroplastic"/>
    <property type="match status" value="1"/>
</dbReference>
<comment type="function">
    <text evidence="9">Involved in cytokinin biosynthesis. Catalyzes the transfer of an isopentenyl group from dimethylallyl diphosphate (DMAPP) to ATP and ADP.</text>
</comment>
<dbReference type="GO" id="GO:0009691">
    <property type="term" value="P:cytokinin biosynthetic process"/>
    <property type="evidence" value="ECO:0007669"/>
    <property type="project" value="UniProtKB-KW"/>
</dbReference>
<evidence type="ECO:0000256" key="8">
    <source>
        <dbReference type="ARBA" id="ARBA00052386"/>
    </source>
</evidence>
<gene>
    <name evidence="12" type="ORF">ZIOFF_011753</name>
</gene>
<feature type="region of interest" description="Disordered" evidence="11">
    <location>
        <begin position="408"/>
        <end position="519"/>
    </location>
</feature>
<dbReference type="GO" id="GO:0005739">
    <property type="term" value="C:mitochondrion"/>
    <property type="evidence" value="ECO:0007669"/>
    <property type="project" value="TreeGrafter"/>
</dbReference>
<evidence type="ECO:0000256" key="5">
    <source>
        <dbReference type="ARBA" id="ARBA00022840"/>
    </source>
</evidence>
<dbReference type="GO" id="GO:0052622">
    <property type="term" value="F:ATP/ADP dimethylallyltransferase activity"/>
    <property type="evidence" value="ECO:0007669"/>
    <property type="project" value="UniProtKB-EC"/>
</dbReference>
<keyword evidence="5" id="KW-0067">ATP-binding</keyword>
<proteinExistence type="inferred from homology"/>
<evidence type="ECO:0000256" key="11">
    <source>
        <dbReference type="SAM" id="MobiDB-lite"/>
    </source>
</evidence>
<dbReference type="EMBL" id="JACMSC010000003">
    <property type="protein sequence ID" value="KAG6529545.1"/>
    <property type="molecule type" value="Genomic_DNA"/>
</dbReference>
<dbReference type="PANTHER" id="PTHR11088:SF74">
    <property type="entry name" value="ADENYLATE ISOPENTENYLTRANSFERASE 5, CHLOROPLASTIC"/>
    <property type="match status" value="1"/>
</dbReference>
<dbReference type="GO" id="GO:0006400">
    <property type="term" value="P:tRNA modification"/>
    <property type="evidence" value="ECO:0007669"/>
    <property type="project" value="TreeGrafter"/>
</dbReference>
<comment type="catalytic activity">
    <reaction evidence="8">
        <text>dimethylallyl diphosphate + ADP = N(6)-(dimethylallyl)adenosine 5'-diphosphate + diphosphate</text>
        <dbReference type="Rhea" id="RHEA:36327"/>
        <dbReference type="ChEBI" id="CHEBI:33019"/>
        <dbReference type="ChEBI" id="CHEBI:57623"/>
        <dbReference type="ChEBI" id="CHEBI:73533"/>
        <dbReference type="ChEBI" id="CHEBI:456216"/>
        <dbReference type="EC" id="2.5.1.112"/>
    </reaction>
</comment>
<evidence type="ECO:0000256" key="1">
    <source>
        <dbReference type="ARBA" id="ARBA00005842"/>
    </source>
</evidence>
<dbReference type="GO" id="GO:0009824">
    <property type="term" value="F:AMP dimethylallyltransferase activity"/>
    <property type="evidence" value="ECO:0007669"/>
    <property type="project" value="UniProtKB-ARBA"/>
</dbReference>
<evidence type="ECO:0000256" key="4">
    <source>
        <dbReference type="ARBA" id="ARBA00022741"/>
    </source>
</evidence>
<keyword evidence="13" id="KW-1185">Reference proteome</keyword>
<keyword evidence="3" id="KW-0203">Cytokinin biosynthesis</keyword>
<dbReference type="InterPro" id="IPR039657">
    <property type="entry name" value="Dimethylallyltransferase"/>
</dbReference>
<dbReference type="GO" id="GO:0005524">
    <property type="term" value="F:ATP binding"/>
    <property type="evidence" value="ECO:0007669"/>
    <property type="project" value="UniProtKB-KW"/>
</dbReference>